<keyword evidence="3" id="KW-0408">Iron</keyword>
<dbReference type="EMBL" id="DRYU01000034">
    <property type="protein sequence ID" value="HHP92323.1"/>
    <property type="molecule type" value="Genomic_DNA"/>
</dbReference>
<dbReference type="SFLD" id="SFLDS00029">
    <property type="entry name" value="Radical_SAM"/>
    <property type="match status" value="1"/>
</dbReference>
<sequence length="498" mass="57589">MRVARLNQLNTFLIQLNETIMVFNDDTGMYIEVPSNCIKNASKGSVSTLIIDEEAYVCKPFVKIFDVMQDIKANSNIAGVNEPTPREYMKIVGVSGFSELILETTTACNMRCRYCLFSGEYYGFRTHGIEKMSEEIAKKALDMYFTLIEEYKYLNPLREPKIGFYGGEPLLNFELIKFSVEYSRKLFNKYNVEYTLTTNGTILSNEIASFLIENNFKVFISLDGPREEHDRNRVFADGKGSFDVVMGNIKRYNELARRLGREAFLYALATYDIKTDLIKLREFFNKVVDEIKLVFITSVRPFDTEYYSKFSDDELKEFLEREKYLEEEFLEYLKKGLWKHERGIFLDVYFGQRVILTLLGAKVSRSVSNLLPYGKPCLPPYRIYVTVNGNLLPCEKSPNNLTIGNVHSGIDYSAIIKIISKYQEFQSSHCVSCPIKYSCQSCLAIISPTTLRDCKSKCNIFKKMTERDIKLTAFAIKEDPYYILHLLHNLKEVGLYLM</sequence>
<dbReference type="PANTHER" id="PTHR43273">
    <property type="entry name" value="ANAEROBIC SULFATASE-MATURATING ENZYME HOMOLOG ASLB-RELATED"/>
    <property type="match status" value="1"/>
</dbReference>
<dbReference type="CDD" id="cd01335">
    <property type="entry name" value="Radical_SAM"/>
    <property type="match status" value="1"/>
</dbReference>
<dbReference type="SFLD" id="SFLDG01067">
    <property type="entry name" value="SPASM/twitch_domain_containing"/>
    <property type="match status" value="1"/>
</dbReference>
<dbReference type="Pfam" id="PF04055">
    <property type="entry name" value="Radical_SAM"/>
    <property type="match status" value="1"/>
</dbReference>
<feature type="domain" description="Radical SAM core" evidence="6">
    <location>
        <begin position="94"/>
        <end position="340"/>
    </location>
</feature>
<dbReference type="Gene3D" id="3.20.20.70">
    <property type="entry name" value="Aldolase class I"/>
    <property type="match status" value="1"/>
</dbReference>
<dbReference type="GO" id="GO:0016491">
    <property type="term" value="F:oxidoreductase activity"/>
    <property type="evidence" value="ECO:0007669"/>
    <property type="project" value="InterPro"/>
</dbReference>
<comment type="similarity">
    <text evidence="5">Belongs to the radical SAM superfamily. Anaerobic sulfatase-maturating enzyme family.</text>
</comment>
<dbReference type="SFLD" id="SFLDG01384">
    <property type="entry name" value="thioether_bond_formation_requi"/>
    <property type="match status" value="1"/>
</dbReference>
<comment type="caution">
    <text evidence="7">The sequence shown here is derived from an EMBL/GenBank/DDBJ whole genome shotgun (WGS) entry which is preliminary data.</text>
</comment>
<name>A0A7J3YU48_9CREN</name>
<dbReference type="SFLD" id="SFLDG01386">
    <property type="entry name" value="main_SPASM_domain-containing"/>
    <property type="match status" value="1"/>
</dbReference>
<dbReference type="InterPro" id="IPR013785">
    <property type="entry name" value="Aldolase_TIM"/>
</dbReference>
<dbReference type="PANTHER" id="PTHR43273:SF3">
    <property type="entry name" value="ANAEROBIC SULFATASE-MATURATING ENZYME HOMOLOG ASLB-RELATED"/>
    <property type="match status" value="1"/>
</dbReference>
<evidence type="ECO:0000256" key="1">
    <source>
        <dbReference type="ARBA" id="ARBA00022691"/>
    </source>
</evidence>
<dbReference type="PROSITE" id="PS51918">
    <property type="entry name" value="RADICAL_SAM"/>
    <property type="match status" value="1"/>
</dbReference>
<dbReference type="AlphaFoldDB" id="A0A7J3YU48"/>
<dbReference type="GO" id="GO:0046872">
    <property type="term" value="F:metal ion binding"/>
    <property type="evidence" value="ECO:0007669"/>
    <property type="project" value="UniProtKB-KW"/>
</dbReference>
<organism evidence="7">
    <name type="scientific">Ignisphaera aggregans</name>
    <dbReference type="NCBI Taxonomy" id="334771"/>
    <lineage>
        <taxon>Archaea</taxon>
        <taxon>Thermoproteota</taxon>
        <taxon>Thermoprotei</taxon>
        <taxon>Desulfurococcales</taxon>
        <taxon>Desulfurococcaceae</taxon>
        <taxon>Ignisphaera</taxon>
    </lineage>
</organism>
<keyword evidence="4" id="KW-0411">Iron-sulfur</keyword>
<keyword evidence="2" id="KW-0479">Metal-binding</keyword>
<evidence type="ECO:0000256" key="4">
    <source>
        <dbReference type="ARBA" id="ARBA00023014"/>
    </source>
</evidence>
<evidence type="ECO:0000256" key="3">
    <source>
        <dbReference type="ARBA" id="ARBA00023004"/>
    </source>
</evidence>
<reference evidence="7" key="1">
    <citation type="journal article" date="2020" name="mSystems">
        <title>Genome- and Community-Level Interaction Insights into Carbon Utilization and Element Cycling Functions of Hydrothermarchaeota in Hydrothermal Sediment.</title>
        <authorList>
            <person name="Zhou Z."/>
            <person name="Liu Y."/>
            <person name="Xu W."/>
            <person name="Pan J."/>
            <person name="Luo Z.H."/>
            <person name="Li M."/>
        </authorList>
    </citation>
    <scope>NUCLEOTIDE SEQUENCE [LARGE SCALE GENOMIC DNA]</scope>
    <source>
        <strain evidence="7">SpSt-1109</strain>
    </source>
</reference>
<protein>
    <submittedName>
        <fullName evidence="7">Radical SAM protein</fullName>
    </submittedName>
</protein>
<evidence type="ECO:0000259" key="6">
    <source>
        <dbReference type="PROSITE" id="PS51918"/>
    </source>
</evidence>
<evidence type="ECO:0000313" key="7">
    <source>
        <dbReference type="EMBL" id="HHP92323.1"/>
    </source>
</evidence>
<proteinExistence type="inferred from homology"/>
<dbReference type="GO" id="GO:0051536">
    <property type="term" value="F:iron-sulfur cluster binding"/>
    <property type="evidence" value="ECO:0007669"/>
    <property type="project" value="UniProtKB-KW"/>
</dbReference>
<dbReference type="InterPro" id="IPR023867">
    <property type="entry name" value="Sulphatase_maturase_rSAM"/>
</dbReference>
<accession>A0A7J3YU48</accession>
<evidence type="ECO:0000256" key="2">
    <source>
        <dbReference type="ARBA" id="ARBA00022723"/>
    </source>
</evidence>
<keyword evidence="1" id="KW-0949">S-adenosyl-L-methionine</keyword>
<dbReference type="InterPro" id="IPR007197">
    <property type="entry name" value="rSAM"/>
</dbReference>
<dbReference type="SUPFAM" id="SSF102114">
    <property type="entry name" value="Radical SAM enzymes"/>
    <property type="match status" value="1"/>
</dbReference>
<dbReference type="InterPro" id="IPR058240">
    <property type="entry name" value="rSAM_sf"/>
</dbReference>
<gene>
    <name evidence="7" type="ORF">ENM70_01670</name>
</gene>
<evidence type="ECO:0000256" key="5">
    <source>
        <dbReference type="ARBA" id="ARBA00023601"/>
    </source>
</evidence>